<evidence type="ECO:0000313" key="1">
    <source>
        <dbReference type="EMBL" id="MBB5350988.1"/>
    </source>
</evidence>
<protein>
    <submittedName>
        <fullName evidence="1">Uncharacterized protein</fullName>
    </submittedName>
</protein>
<dbReference type="EMBL" id="JACHFD010000004">
    <property type="protein sequence ID" value="MBB5350988.1"/>
    <property type="molecule type" value="Genomic_DNA"/>
</dbReference>
<comment type="caution">
    <text evidence="1">The sequence shown here is derived from an EMBL/GenBank/DDBJ whole genome shotgun (WGS) entry which is preliminary data.</text>
</comment>
<reference evidence="1 2" key="1">
    <citation type="submission" date="2020-08" db="EMBL/GenBank/DDBJ databases">
        <title>Genomic Encyclopedia of Type Strains, Phase IV (KMG-IV): sequencing the most valuable type-strain genomes for metagenomic binning, comparative biology and taxonomic classification.</title>
        <authorList>
            <person name="Goeker M."/>
        </authorList>
    </citation>
    <scope>NUCLEOTIDE SEQUENCE [LARGE SCALE GENOMIC DNA]</scope>
    <source>
        <strain evidence="1 2">YC6886</strain>
    </source>
</reference>
<dbReference type="AlphaFoldDB" id="A0A840V8C5"/>
<name>A0A840V8C5_9BACT</name>
<gene>
    <name evidence="1" type="ORF">HNR46_001222</name>
</gene>
<proteinExistence type="predicted"/>
<keyword evidence="2" id="KW-1185">Reference proteome</keyword>
<accession>A0A840V8C5</accession>
<organism evidence="1 2">
    <name type="scientific">Haloferula luteola</name>
    <dbReference type="NCBI Taxonomy" id="595692"/>
    <lineage>
        <taxon>Bacteria</taxon>
        <taxon>Pseudomonadati</taxon>
        <taxon>Verrucomicrobiota</taxon>
        <taxon>Verrucomicrobiia</taxon>
        <taxon>Verrucomicrobiales</taxon>
        <taxon>Verrucomicrobiaceae</taxon>
        <taxon>Haloferula</taxon>
    </lineage>
</organism>
<evidence type="ECO:0000313" key="2">
    <source>
        <dbReference type="Proteomes" id="UP000557717"/>
    </source>
</evidence>
<sequence>MNHSWKAATAWGISWKPPSSPSAFTAGEHLHYPRWKSGSHTHGLDFISLTAGLVPEEAVKIKYSDRPAQRPATRVPWQGFSWENNIPRLTITTRTHEERIARNGIAATLEPAAIHSYRLGLGK</sequence>
<dbReference type="RefSeq" id="WP_184016742.1">
    <property type="nucleotide sequence ID" value="NZ_JACHFD010000004.1"/>
</dbReference>
<dbReference type="Proteomes" id="UP000557717">
    <property type="component" value="Unassembled WGS sequence"/>
</dbReference>